<name>A0A8B0SXI0_KLEPN</name>
<sequence length="54" mass="6539">MIITRCFFDFPVRPQKPLNNNNIYQTITYPPNVIKRKFQKPTSFFTLRVNFVMI</sequence>
<dbReference type="AlphaFoldDB" id="A0A8B0SXI0"/>
<reference evidence="1" key="1">
    <citation type="submission" date="2020-01" db="EMBL/GenBank/DDBJ databases">
        <authorList>
            <person name="Qin S."/>
        </authorList>
    </citation>
    <scope>NUCLEOTIDE SEQUENCE</scope>
    <source>
        <strain evidence="1">CVir17-16-YZ6g</strain>
        <plasmid evidence="1">p17-15-vir-like</plasmid>
    </source>
</reference>
<geneLocation type="plasmid" evidence="1">
    <name>p17-15-vir-like</name>
</geneLocation>
<protein>
    <submittedName>
        <fullName evidence="1">Uncharacterized protein</fullName>
    </submittedName>
</protein>
<dbReference type="EMBL" id="MN956836">
    <property type="protein sequence ID" value="QTX15008.1"/>
    <property type="molecule type" value="Genomic_DNA"/>
</dbReference>
<accession>A0A8B0SXI0</accession>
<evidence type="ECO:0000313" key="1">
    <source>
        <dbReference type="EMBL" id="QTX15008.1"/>
    </source>
</evidence>
<organism evidence="1">
    <name type="scientific">Klebsiella pneumoniae</name>
    <dbReference type="NCBI Taxonomy" id="573"/>
    <lineage>
        <taxon>Bacteria</taxon>
        <taxon>Pseudomonadati</taxon>
        <taxon>Pseudomonadota</taxon>
        <taxon>Gammaproteobacteria</taxon>
        <taxon>Enterobacterales</taxon>
        <taxon>Enterobacteriaceae</taxon>
        <taxon>Klebsiella/Raoultella group</taxon>
        <taxon>Klebsiella</taxon>
        <taxon>Klebsiella pneumoniae complex</taxon>
    </lineage>
</organism>
<proteinExistence type="predicted"/>
<keyword evidence="1" id="KW-0614">Plasmid</keyword>